<dbReference type="GO" id="GO:0000428">
    <property type="term" value="C:DNA-directed RNA polymerase complex"/>
    <property type="evidence" value="ECO:0007669"/>
    <property type="project" value="UniProtKB-KW"/>
</dbReference>
<evidence type="ECO:0000313" key="3">
    <source>
        <dbReference type="Proteomes" id="UP000535511"/>
    </source>
</evidence>
<dbReference type="AlphaFoldDB" id="A0A7Y9E6L9"/>
<dbReference type="Gene3D" id="1.10.10.10">
    <property type="entry name" value="Winged helix-like DNA-binding domain superfamily/Winged helix DNA-binding domain"/>
    <property type="match status" value="1"/>
</dbReference>
<keyword evidence="3" id="KW-1185">Reference proteome</keyword>
<name>A0A7Y9E6L9_9ACTN</name>
<gene>
    <name evidence="2" type="ORF">BJZ21_002050</name>
</gene>
<accession>A0A7Y9E6L9</accession>
<dbReference type="SUPFAM" id="SSF88659">
    <property type="entry name" value="Sigma3 and sigma4 domains of RNA polymerase sigma factors"/>
    <property type="match status" value="1"/>
</dbReference>
<dbReference type="InterPro" id="IPR013324">
    <property type="entry name" value="RNA_pol_sigma_r3/r4-like"/>
</dbReference>
<dbReference type="InterPro" id="IPR036388">
    <property type="entry name" value="WH-like_DNA-bd_sf"/>
</dbReference>
<evidence type="ECO:0000313" key="2">
    <source>
        <dbReference type="EMBL" id="NYD41967.1"/>
    </source>
</evidence>
<dbReference type="EMBL" id="JACCBG010000001">
    <property type="protein sequence ID" value="NYD41967.1"/>
    <property type="molecule type" value="Genomic_DNA"/>
</dbReference>
<evidence type="ECO:0000256" key="1">
    <source>
        <dbReference type="SAM" id="MobiDB-lite"/>
    </source>
</evidence>
<protein>
    <submittedName>
        <fullName evidence="2">DNA-directed RNA polymerase specialized sigma24 family protein</fullName>
    </submittedName>
</protein>
<feature type="compositionally biased region" description="Polar residues" evidence="1">
    <location>
        <begin position="22"/>
        <end position="34"/>
    </location>
</feature>
<comment type="caution">
    <text evidence="2">The sequence shown here is derived from an EMBL/GenBank/DDBJ whole genome shotgun (WGS) entry which is preliminary data.</text>
</comment>
<keyword evidence="2" id="KW-0240">DNA-directed RNA polymerase</keyword>
<reference evidence="2 3" key="1">
    <citation type="submission" date="2020-07" db="EMBL/GenBank/DDBJ databases">
        <title>Sequencing the genomes of 1000 actinobacteria strains.</title>
        <authorList>
            <person name="Klenk H.-P."/>
        </authorList>
    </citation>
    <scope>NUCLEOTIDE SEQUENCE [LARGE SCALE GENOMIC DNA]</scope>
    <source>
        <strain evidence="2 3">DSM 21350</strain>
    </source>
</reference>
<proteinExistence type="predicted"/>
<keyword evidence="2" id="KW-0804">Transcription</keyword>
<dbReference type="Proteomes" id="UP000535511">
    <property type="component" value="Unassembled WGS sequence"/>
</dbReference>
<organism evidence="2 3">
    <name type="scientific">Nocardioides panaciterrulae</name>
    <dbReference type="NCBI Taxonomy" id="661492"/>
    <lineage>
        <taxon>Bacteria</taxon>
        <taxon>Bacillati</taxon>
        <taxon>Actinomycetota</taxon>
        <taxon>Actinomycetes</taxon>
        <taxon>Propionibacteriales</taxon>
        <taxon>Nocardioidaceae</taxon>
        <taxon>Nocardioides</taxon>
    </lineage>
</organism>
<sequence>MALTAQGPGRAAEAEFRRAQIASRTETESAPESTLTRRELEDLWDRHGGSAYALACALLGNEVAAAEAVRLAMGDLARSIRGVSTQETRLCLVRHVYWHAEEFADETSGPVLLPPVMVWVSRLARLQRASLALCVFGRLTHREAAALLDVPPCAVADLLTAGLRELGRLDPGATGTCG</sequence>
<feature type="region of interest" description="Disordered" evidence="1">
    <location>
        <begin position="1"/>
        <end position="36"/>
    </location>
</feature>
<dbReference type="RefSeq" id="WP_179663641.1">
    <property type="nucleotide sequence ID" value="NZ_JACCBG010000001.1"/>
</dbReference>